<accession>A0A0F9TL86</accession>
<organism evidence="10">
    <name type="scientific">marine sediment metagenome</name>
    <dbReference type="NCBI Taxonomy" id="412755"/>
    <lineage>
        <taxon>unclassified sequences</taxon>
        <taxon>metagenomes</taxon>
        <taxon>ecological metagenomes</taxon>
    </lineage>
</organism>
<dbReference type="PROSITE" id="PS50112">
    <property type="entry name" value="PAS"/>
    <property type="match status" value="1"/>
</dbReference>
<dbReference type="GO" id="GO:0005524">
    <property type="term" value="F:ATP binding"/>
    <property type="evidence" value="ECO:0007669"/>
    <property type="project" value="UniProtKB-KW"/>
</dbReference>
<feature type="domain" description="Response regulatory" evidence="8">
    <location>
        <begin position="516"/>
        <end position="632"/>
    </location>
</feature>
<keyword evidence="2" id="KW-0808">Transferase</keyword>
<gene>
    <name evidence="10" type="ORF">LCGC14_0333470</name>
</gene>
<dbReference type="CDD" id="cd00082">
    <property type="entry name" value="HisKA"/>
    <property type="match status" value="1"/>
</dbReference>
<evidence type="ECO:0000313" key="10">
    <source>
        <dbReference type="EMBL" id="KKN80059.1"/>
    </source>
</evidence>
<dbReference type="Pfam" id="PF00512">
    <property type="entry name" value="HisKA"/>
    <property type="match status" value="1"/>
</dbReference>
<dbReference type="Gene3D" id="3.30.450.20">
    <property type="entry name" value="PAS domain"/>
    <property type="match status" value="1"/>
</dbReference>
<dbReference type="SUPFAM" id="SSF55785">
    <property type="entry name" value="PYP-like sensor domain (PAS domain)"/>
    <property type="match status" value="1"/>
</dbReference>
<evidence type="ECO:0000256" key="3">
    <source>
        <dbReference type="ARBA" id="ARBA00022741"/>
    </source>
</evidence>
<evidence type="ECO:0000256" key="2">
    <source>
        <dbReference type="ARBA" id="ARBA00022679"/>
    </source>
</evidence>
<feature type="domain" description="PAS" evidence="9">
    <location>
        <begin position="141"/>
        <end position="188"/>
    </location>
</feature>
<dbReference type="InterPro" id="IPR013767">
    <property type="entry name" value="PAS_fold"/>
</dbReference>
<dbReference type="InterPro" id="IPR036890">
    <property type="entry name" value="HATPase_C_sf"/>
</dbReference>
<dbReference type="SUPFAM" id="SSF47384">
    <property type="entry name" value="Homodimeric domain of signal transducing histidine kinase"/>
    <property type="match status" value="1"/>
</dbReference>
<dbReference type="InterPro" id="IPR005467">
    <property type="entry name" value="His_kinase_dom"/>
</dbReference>
<dbReference type="EMBL" id="LAZR01000237">
    <property type="protein sequence ID" value="KKN80059.1"/>
    <property type="molecule type" value="Genomic_DNA"/>
</dbReference>
<name>A0A0F9TL86_9ZZZZ</name>
<dbReference type="InterPro" id="IPR036097">
    <property type="entry name" value="HisK_dim/P_sf"/>
</dbReference>
<dbReference type="SMART" id="SM00448">
    <property type="entry name" value="REC"/>
    <property type="match status" value="1"/>
</dbReference>
<dbReference type="Gene3D" id="3.30.565.10">
    <property type="entry name" value="Histidine kinase-like ATPase, C-terminal domain"/>
    <property type="match status" value="1"/>
</dbReference>
<dbReference type="SUPFAM" id="SSF55874">
    <property type="entry name" value="ATPase domain of HSP90 chaperone/DNA topoisomerase II/histidine kinase"/>
    <property type="match status" value="1"/>
</dbReference>
<evidence type="ECO:0000256" key="4">
    <source>
        <dbReference type="ARBA" id="ARBA00022777"/>
    </source>
</evidence>
<dbReference type="SMART" id="SM00388">
    <property type="entry name" value="HisKA"/>
    <property type="match status" value="1"/>
</dbReference>
<evidence type="ECO:0000259" key="8">
    <source>
        <dbReference type="PROSITE" id="PS50110"/>
    </source>
</evidence>
<reference evidence="10" key="1">
    <citation type="journal article" date="2015" name="Nature">
        <title>Complex archaea that bridge the gap between prokaryotes and eukaryotes.</title>
        <authorList>
            <person name="Spang A."/>
            <person name="Saw J.H."/>
            <person name="Jorgensen S.L."/>
            <person name="Zaremba-Niedzwiedzka K."/>
            <person name="Martijn J."/>
            <person name="Lind A.E."/>
            <person name="van Eijk R."/>
            <person name="Schleper C."/>
            <person name="Guy L."/>
            <person name="Ettema T.J."/>
        </authorList>
    </citation>
    <scope>NUCLEOTIDE SEQUENCE</scope>
</reference>
<dbReference type="Pfam" id="PF00072">
    <property type="entry name" value="Response_reg"/>
    <property type="match status" value="1"/>
</dbReference>
<dbReference type="InterPro" id="IPR003594">
    <property type="entry name" value="HATPase_dom"/>
</dbReference>
<keyword evidence="3" id="KW-0547">Nucleotide-binding</keyword>
<dbReference type="SUPFAM" id="SSF52172">
    <property type="entry name" value="CheY-like"/>
    <property type="match status" value="2"/>
</dbReference>
<dbReference type="PROSITE" id="PS50109">
    <property type="entry name" value="HIS_KIN"/>
    <property type="match status" value="1"/>
</dbReference>
<evidence type="ECO:0000259" key="7">
    <source>
        <dbReference type="PROSITE" id="PS50109"/>
    </source>
</evidence>
<sequence length="644" mass="68830">MDDQAHCVLVLEPDANDAQRLGRMIDAAAALCDLHVCHLDTTTVHPPLIPSQGPDVILLEANLASDAEMLTVAAICRSADVPVVVVTASGDPSRHFRVIAHGAADCLVKWTFNEAGLARCLVEAIHRAPRRREPAPMPQPDDSHLRRLVHHSVDAIVVLDDDGHMRHVNPAAEALFARPPLELIGSSLNDPLTDGSEVAIPRPGQPDALAITHTVHVDWDGRPARLVIFHDVTELRSKDHRLRQAIKMEAVGRLTAGVAHDFNNKLTIISGFVRVAQSQINDADPLSEALGEIARAADQSAKLVAQLLLFSRPQKPENLHSVGLNDLLTPMATSLQHLLGDGIDLQTDLPEDTGSVRVDPVLLEHTVTNLATNARDAMEGRGRLALKTANVDISHDYVADHPDAQPGEHVVLSITDTGCGMDDGIARQIFEPFFTTKPTGQGTGLGLAMVYGFVIQNDGHVTVDSAPGQGTTFHLFLPRVAAPAKAPATPAAPATPTEVACDTLDTPDTLDAPAVTVLLAEDEQAVRTLLTRVLETCGYHVISADDGAKALETADQFDGYIDVLVTDVVMPNMCGRTLAQKLRAVRPDVKVIYVSGYAGGIIDDQTAAREGAVLLQKPFSPDHLLTVVREMLEEPVAVAAGGPT</sequence>
<dbReference type="Pfam" id="PF00989">
    <property type="entry name" value="PAS"/>
    <property type="match status" value="1"/>
</dbReference>
<dbReference type="PROSITE" id="PS50110">
    <property type="entry name" value="RESPONSE_REGULATORY"/>
    <property type="match status" value="2"/>
</dbReference>
<dbReference type="InterPro" id="IPR011006">
    <property type="entry name" value="CheY-like_superfamily"/>
</dbReference>
<evidence type="ECO:0000256" key="6">
    <source>
        <dbReference type="ARBA" id="ARBA00023012"/>
    </source>
</evidence>
<dbReference type="GO" id="GO:0006355">
    <property type="term" value="P:regulation of DNA-templated transcription"/>
    <property type="evidence" value="ECO:0007669"/>
    <property type="project" value="InterPro"/>
</dbReference>
<dbReference type="SMART" id="SM00387">
    <property type="entry name" value="HATPase_c"/>
    <property type="match status" value="1"/>
</dbReference>
<dbReference type="Gene3D" id="1.10.287.130">
    <property type="match status" value="1"/>
</dbReference>
<proteinExistence type="predicted"/>
<comment type="caution">
    <text evidence="10">The sequence shown here is derived from an EMBL/GenBank/DDBJ whole genome shotgun (WGS) entry which is preliminary data.</text>
</comment>
<dbReference type="CDD" id="cd00130">
    <property type="entry name" value="PAS"/>
    <property type="match status" value="1"/>
</dbReference>
<dbReference type="PANTHER" id="PTHR43065:SF42">
    <property type="entry name" value="TWO-COMPONENT SENSOR PPRA"/>
    <property type="match status" value="1"/>
</dbReference>
<dbReference type="InterPro" id="IPR000014">
    <property type="entry name" value="PAS"/>
</dbReference>
<dbReference type="AlphaFoldDB" id="A0A0F9TL86"/>
<evidence type="ECO:0000259" key="9">
    <source>
        <dbReference type="PROSITE" id="PS50112"/>
    </source>
</evidence>
<dbReference type="Pfam" id="PF02518">
    <property type="entry name" value="HATPase_c"/>
    <property type="match status" value="1"/>
</dbReference>
<dbReference type="InterPro" id="IPR004358">
    <property type="entry name" value="Sig_transdc_His_kin-like_C"/>
</dbReference>
<dbReference type="PRINTS" id="PR00344">
    <property type="entry name" value="BCTRLSENSOR"/>
</dbReference>
<dbReference type="InterPro" id="IPR003661">
    <property type="entry name" value="HisK_dim/P_dom"/>
</dbReference>
<protein>
    <recommendedName>
        <fullName evidence="11">Histidine kinase</fullName>
    </recommendedName>
</protein>
<dbReference type="GO" id="GO:0000155">
    <property type="term" value="F:phosphorelay sensor kinase activity"/>
    <property type="evidence" value="ECO:0007669"/>
    <property type="project" value="InterPro"/>
</dbReference>
<evidence type="ECO:0008006" key="11">
    <source>
        <dbReference type="Google" id="ProtNLM"/>
    </source>
</evidence>
<dbReference type="NCBIfam" id="TIGR00229">
    <property type="entry name" value="sensory_box"/>
    <property type="match status" value="1"/>
</dbReference>
<dbReference type="InterPro" id="IPR001789">
    <property type="entry name" value="Sig_transdc_resp-reg_receiver"/>
</dbReference>
<keyword evidence="6" id="KW-0902">Two-component regulatory system</keyword>
<keyword evidence="4" id="KW-0418">Kinase</keyword>
<dbReference type="PANTHER" id="PTHR43065">
    <property type="entry name" value="SENSOR HISTIDINE KINASE"/>
    <property type="match status" value="1"/>
</dbReference>
<feature type="domain" description="Histidine kinase" evidence="7">
    <location>
        <begin position="257"/>
        <end position="481"/>
    </location>
</feature>
<feature type="domain" description="Response regulatory" evidence="8">
    <location>
        <begin position="7"/>
        <end position="124"/>
    </location>
</feature>
<dbReference type="Gene3D" id="3.40.50.2300">
    <property type="match status" value="2"/>
</dbReference>
<keyword evidence="1" id="KW-0597">Phosphoprotein</keyword>
<evidence type="ECO:0000256" key="5">
    <source>
        <dbReference type="ARBA" id="ARBA00022840"/>
    </source>
</evidence>
<dbReference type="SMART" id="SM00091">
    <property type="entry name" value="PAS"/>
    <property type="match status" value="1"/>
</dbReference>
<evidence type="ECO:0000256" key="1">
    <source>
        <dbReference type="ARBA" id="ARBA00022553"/>
    </source>
</evidence>
<keyword evidence="5" id="KW-0067">ATP-binding</keyword>
<dbReference type="InterPro" id="IPR035965">
    <property type="entry name" value="PAS-like_dom_sf"/>
</dbReference>